<evidence type="ECO:0000313" key="2">
    <source>
        <dbReference type="Proteomes" id="UP000805193"/>
    </source>
</evidence>
<sequence>MFNVVNNSVAQLAEQLTQALATLTARMDDVEARLPPVTDRQIRATGKPYARPQQQQQQSPLMGAETQQQQPSRSGGGLH</sequence>
<organism evidence="1 2">
    <name type="scientific">Ixodes persulcatus</name>
    <name type="common">Taiga tick</name>
    <dbReference type="NCBI Taxonomy" id="34615"/>
    <lineage>
        <taxon>Eukaryota</taxon>
        <taxon>Metazoa</taxon>
        <taxon>Ecdysozoa</taxon>
        <taxon>Arthropoda</taxon>
        <taxon>Chelicerata</taxon>
        <taxon>Arachnida</taxon>
        <taxon>Acari</taxon>
        <taxon>Parasitiformes</taxon>
        <taxon>Ixodida</taxon>
        <taxon>Ixodoidea</taxon>
        <taxon>Ixodidae</taxon>
        <taxon>Ixodinae</taxon>
        <taxon>Ixodes</taxon>
    </lineage>
</organism>
<keyword evidence="2" id="KW-1185">Reference proteome</keyword>
<evidence type="ECO:0000313" key="1">
    <source>
        <dbReference type="EMBL" id="KAG0418602.1"/>
    </source>
</evidence>
<dbReference type="EMBL" id="JABSTQ010010725">
    <property type="protein sequence ID" value="KAG0418602.1"/>
    <property type="molecule type" value="Genomic_DNA"/>
</dbReference>
<accession>A0AC60PG79</accession>
<proteinExistence type="predicted"/>
<dbReference type="Proteomes" id="UP000805193">
    <property type="component" value="Unassembled WGS sequence"/>
</dbReference>
<comment type="caution">
    <text evidence="1">The sequence shown here is derived from an EMBL/GenBank/DDBJ whole genome shotgun (WGS) entry which is preliminary data.</text>
</comment>
<protein>
    <submittedName>
        <fullName evidence="1">Uncharacterized protein</fullName>
    </submittedName>
</protein>
<reference evidence="1 2" key="1">
    <citation type="journal article" date="2020" name="Cell">
        <title>Large-Scale Comparative Analyses of Tick Genomes Elucidate Their Genetic Diversity and Vector Capacities.</title>
        <authorList>
            <consortium name="Tick Genome and Microbiome Consortium (TIGMIC)"/>
            <person name="Jia N."/>
            <person name="Wang J."/>
            <person name="Shi W."/>
            <person name="Du L."/>
            <person name="Sun Y."/>
            <person name="Zhan W."/>
            <person name="Jiang J.F."/>
            <person name="Wang Q."/>
            <person name="Zhang B."/>
            <person name="Ji P."/>
            <person name="Bell-Sakyi L."/>
            <person name="Cui X.M."/>
            <person name="Yuan T.T."/>
            <person name="Jiang B.G."/>
            <person name="Yang W.F."/>
            <person name="Lam T.T."/>
            <person name="Chang Q.C."/>
            <person name="Ding S.J."/>
            <person name="Wang X.J."/>
            <person name="Zhu J.G."/>
            <person name="Ruan X.D."/>
            <person name="Zhao L."/>
            <person name="Wei J.T."/>
            <person name="Ye R.Z."/>
            <person name="Que T.C."/>
            <person name="Du C.H."/>
            <person name="Zhou Y.H."/>
            <person name="Cheng J.X."/>
            <person name="Dai P.F."/>
            <person name="Guo W.B."/>
            <person name="Han X.H."/>
            <person name="Huang E.J."/>
            <person name="Li L.F."/>
            <person name="Wei W."/>
            <person name="Gao Y.C."/>
            <person name="Liu J.Z."/>
            <person name="Shao H.Z."/>
            <person name="Wang X."/>
            <person name="Wang C.C."/>
            <person name="Yang T.C."/>
            <person name="Huo Q.B."/>
            <person name="Li W."/>
            <person name="Chen H.Y."/>
            <person name="Chen S.E."/>
            <person name="Zhou L.G."/>
            <person name="Ni X.B."/>
            <person name="Tian J.H."/>
            <person name="Sheng Y."/>
            <person name="Liu T."/>
            <person name="Pan Y.S."/>
            <person name="Xia L.Y."/>
            <person name="Li J."/>
            <person name="Zhao F."/>
            <person name="Cao W.C."/>
        </authorList>
    </citation>
    <scope>NUCLEOTIDE SEQUENCE [LARGE SCALE GENOMIC DNA]</scope>
    <source>
        <strain evidence="1">Iper-2018</strain>
    </source>
</reference>
<name>A0AC60PG79_IXOPE</name>
<gene>
    <name evidence="1" type="ORF">HPB47_004714</name>
</gene>